<evidence type="ECO:0000313" key="2">
    <source>
        <dbReference type="Proteomes" id="UP000257109"/>
    </source>
</evidence>
<comment type="caution">
    <text evidence="1">The sequence shown here is derived from an EMBL/GenBank/DDBJ whole genome shotgun (WGS) entry which is preliminary data.</text>
</comment>
<gene>
    <name evidence="1" type="ORF">CR513_59912</name>
</gene>
<name>A0A371E701_MUCPR</name>
<protein>
    <submittedName>
        <fullName evidence="1">Uncharacterized protein</fullName>
    </submittedName>
</protein>
<dbReference type="AlphaFoldDB" id="A0A371E701"/>
<dbReference type="EMBL" id="QJKJ01015883">
    <property type="protein sequence ID" value="RDX61818.1"/>
    <property type="molecule type" value="Genomic_DNA"/>
</dbReference>
<sequence length="78" mass="8701">MRQANLTYEKQRWEENIKETPYRSKITTLEKTGILADKHCDAPAEDIEPCPLLLSEPCASLPKGSEGFADISSARAHV</sequence>
<evidence type="ECO:0000313" key="1">
    <source>
        <dbReference type="EMBL" id="RDX61818.1"/>
    </source>
</evidence>
<reference evidence="1" key="1">
    <citation type="submission" date="2018-05" db="EMBL/GenBank/DDBJ databases">
        <title>Draft genome of Mucuna pruriens seed.</title>
        <authorList>
            <person name="Nnadi N.E."/>
            <person name="Vos R."/>
            <person name="Hasami M.H."/>
            <person name="Devisetty U.K."/>
            <person name="Aguiy J.C."/>
        </authorList>
    </citation>
    <scope>NUCLEOTIDE SEQUENCE [LARGE SCALE GENOMIC DNA]</scope>
    <source>
        <strain evidence="1">JCA_2017</strain>
    </source>
</reference>
<proteinExistence type="predicted"/>
<keyword evidence="2" id="KW-1185">Reference proteome</keyword>
<organism evidence="1 2">
    <name type="scientific">Mucuna pruriens</name>
    <name type="common">Velvet bean</name>
    <name type="synonym">Dolichos pruriens</name>
    <dbReference type="NCBI Taxonomy" id="157652"/>
    <lineage>
        <taxon>Eukaryota</taxon>
        <taxon>Viridiplantae</taxon>
        <taxon>Streptophyta</taxon>
        <taxon>Embryophyta</taxon>
        <taxon>Tracheophyta</taxon>
        <taxon>Spermatophyta</taxon>
        <taxon>Magnoliopsida</taxon>
        <taxon>eudicotyledons</taxon>
        <taxon>Gunneridae</taxon>
        <taxon>Pentapetalae</taxon>
        <taxon>rosids</taxon>
        <taxon>fabids</taxon>
        <taxon>Fabales</taxon>
        <taxon>Fabaceae</taxon>
        <taxon>Papilionoideae</taxon>
        <taxon>50 kb inversion clade</taxon>
        <taxon>NPAAA clade</taxon>
        <taxon>indigoferoid/millettioid clade</taxon>
        <taxon>Phaseoleae</taxon>
        <taxon>Mucuna</taxon>
    </lineage>
</organism>
<dbReference type="Proteomes" id="UP000257109">
    <property type="component" value="Unassembled WGS sequence"/>
</dbReference>
<feature type="non-terminal residue" evidence="1">
    <location>
        <position position="1"/>
    </location>
</feature>
<accession>A0A371E701</accession>